<proteinExistence type="predicted"/>
<dbReference type="PANTHER" id="PTHR23362:SF2">
    <property type="entry name" value="PROTEIN FAR1-RELATED SEQUENCE-RELATED"/>
    <property type="match status" value="1"/>
</dbReference>
<reference evidence="1" key="1">
    <citation type="submission" date="2007-07" db="EMBL/GenBank/DDBJ databases">
        <title>PCAP assembly of the Caenorhabditis remanei genome.</title>
        <authorList>
            <consortium name="The Caenorhabditis remanei Sequencing Consortium"/>
            <person name="Wilson R.K."/>
        </authorList>
    </citation>
    <scope>NUCLEOTIDE SEQUENCE [LARGE SCALE GENOMIC DNA]</scope>
    <source>
        <strain evidence="1">PB4641</strain>
    </source>
</reference>
<dbReference type="RefSeq" id="XP_003110488.2">
    <property type="nucleotide sequence ID" value="XM_003110440.2"/>
</dbReference>
<accession>E3M0N3</accession>
<dbReference type="FunCoup" id="E3M0N3">
    <property type="interactions" value="1609"/>
</dbReference>
<dbReference type="Pfam" id="PF04435">
    <property type="entry name" value="SPK"/>
    <property type="match status" value="1"/>
</dbReference>
<name>E3M0N3_CAERE</name>
<gene>
    <name evidence="1" type="ORF">CRE_05667</name>
</gene>
<dbReference type="HOGENOM" id="CLU_048640_0_0_1"/>
<dbReference type="PANTHER" id="PTHR23362">
    <property type="entry name" value="L-PLASTIN-RELATED"/>
    <property type="match status" value="1"/>
</dbReference>
<protein>
    <submittedName>
        <fullName evidence="1">Uncharacterized protein</fullName>
    </submittedName>
</protein>
<dbReference type="AlphaFoldDB" id="E3M0N3"/>
<evidence type="ECO:0000313" key="2">
    <source>
        <dbReference type="Proteomes" id="UP000008281"/>
    </source>
</evidence>
<dbReference type="SMART" id="SM00583">
    <property type="entry name" value="SPK"/>
    <property type="match status" value="1"/>
</dbReference>
<sequence length="312" mass="35828">MKQFSKQEEMTMWKFLLKEIVDPITGFIERDRIKAKGLTLWEKFRMEVSDLRTATSLRKRFSMPSFPTPQSMNFDLDSQAKLHYALAIPVDESQLTEFLENADIDLDESSCIIRYKDRRPGGLELRQFVKQRRRRREGTIDFGTPEEKKLKMQTDTVLNDSLEQLNKFTEGDFKLEPVDDSGTEHDDAVFSFESSSNEHEPMQNLLATLQGVIDSSNSEMLDLFRQTAPITEKDEQHSNSQDCQPAGGSTDVSMTMYLESMASLVSNFRSPDLEKTQLKIGNAIEKSRQEDKQLPLCKVKMMMEATLAMMGF</sequence>
<evidence type="ECO:0000313" key="1">
    <source>
        <dbReference type="EMBL" id="EFO87781.1"/>
    </source>
</evidence>
<dbReference type="CTD" id="9825493"/>
<dbReference type="GeneID" id="9825493"/>
<organism evidence="2">
    <name type="scientific">Caenorhabditis remanei</name>
    <name type="common">Caenorhabditis vulgaris</name>
    <dbReference type="NCBI Taxonomy" id="31234"/>
    <lineage>
        <taxon>Eukaryota</taxon>
        <taxon>Metazoa</taxon>
        <taxon>Ecdysozoa</taxon>
        <taxon>Nematoda</taxon>
        <taxon>Chromadorea</taxon>
        <taxon>Rhabditida</taxon>
        <taxon>Rhabditina</taxon>
        <taxon>Rhabditomorpha</taxon>
        <taxon>Rhabditoidea</taxon>
        <taxon>Rhabditidae</taxon>
        <taxon>Peloderinae</taxon>
        <taxon>Caenorhabditis</taxon>
    </lineage>
</organism>
<keyword evidence="2" id="KW-1185">Reference proteome</keyword>
<dbReference type="OMA" id="KVKMMME"/>
<dbReference type="InterPro" id="IPR006570">
    <property type="entry name" value="SPK_dom"/>
</dbReference>
<dbReference type="OrthoDB" id="5797016at2759"/>
<dbReference type="eggNOG" id="ENOG502THF2">
    <property type="taxonomic scope" value="Eukaryota"/>
</dbReference>
<dbReference type="InterPro" id="IPR053315">
    <property type="entry name" value="Peptidase_C14A"/>
</dbReference>
<dbReference type="Proteomes" id="UP000008281">
    <property type="component" value="Unassembled WGS sequence"/>
</dbReference>
<dbReference type="KEGG" id="crq:GCK72_018726"/>
<dbReference type="EMBL" id="DS268420">
    <property type="protein sequence ID" value="EFO87781.1"/>
    <property type="molecule type" value="Genomic_DNA"/>
</dbReference>